<name>A0A8C0VNL7_CYACU</name>
<organism evidence="1 2">
    <name type="scientific">Cyanistes caeruleus</name>
    <name type="common">Eurasian blue tit</name>
    <name type="synonym">Parus caeruleus</name>
    <dbReference type="NCBI Taxonomy" id="156563"/>
    <lineage>
        <taxon>Eukaryota</taxon>
        <taxon>Metazoa</taxon>
        <taxon>Chordata</taxon>
        <taxon>Craniata</taxon>
        <taxon>Vertebrata</taxon>
        <taxon>Euteleostomi</taxon>
        <taxon>Archelosauria</taxon>
        <taxon>Archosauria</taxon>
        <taxon>Dinosauria</taxon>
        <taxon>Saurischia</taxon>
        <taxon>Theropoda</taxon>
        <taxon>Coelurosauria</taxon>
        <taxon>Aves</taxon>
        <taxon>Neognathae</taxon>
        <taxon>Neoaves</taxon>
        <taxon>Telluraves</taxon>
        <taxon>Australaves</taxon>
        <taxon>Passeriformes</taxon>
        <taxon>Paridae</taxon>
        <taxon>Cyanistes</taxon>
    </lineage>
</organism>
<reference evidence="1" key="2">
    <citation type="submission" date="2025-09" db="UniProtKB">
        <authorList>
            <consortium name="Ensembl"/>
        </authorList>
    </citation>
    <scope>IDENTIFICATION</scope>
</reference>
<proteinExistence type="predicted"/>
<evidence type="ECO:0000313" key="2">
    <source>
        <dbReference type="Proteomes" id="UP000694410"/>
    </source>
</evidence>
<dbReference type="Proteomes" id="UP000694410">
    <property type="component" value="Unplaced"/>
</dbReference>
<sequence length="109" mass="12611">MCDLEQFLCSSKGTRVSDYWGNNSVAIMSSQVTPILTYYTSESHQRSMLIDKYTYHSFCLPISFGLKACLDKNTTWVKPVFFHQSNTKNNFLCKNALVCVFLFPQRKVF</sequence>
<dbReference type="AlphaFoldDB" id="A0A8C0VNL7"/>
<accession>A0A8C0VNL7</accession>
<reference evidence="1" key="1">
    <citation type="submission" date="2025-08" db="UniProtKB">
        <authorList>
            <consortium name="Ensembl"/>
        </authorList>
    </citation>
    <scope>IDENTIFICATION</scope>
</reference>
<keyword evidence="2" id="KW-1185">Reference proteome</keyword>
<dbReference type="Ensembl" id="ENSCCET00000039475.1">
    <property type="protein sequence ID" value="ENSCCEP00000026575.1"/>
    <property type="gene ID" value="ENSCCEG00000023300.1"/>
</dbReference>
<protein>
    <submittedName>
        <fullName evidence="1">Uncharacterized protein</fullName>
    </submittedName>
</protein>
<evidence type="ECO:0000313" key="1">
    <source>
        <dbReference type="Ensembl" id="ENSCCEP00000026575.1"/>
    </source>
</evidence>